<dbReference type="Pfam" id="PF13416">
    <property type="entry name" value="SBP_bac_8"/>
    <property type="match status" value="1"/>
</dbReference>
<dbReference type="GO" id="GO:0030975">
    <property type="term" value="F:thiamine binding"/>
    <property type="evidence" value="ECO:0007669"/>
    <property type="project" value="TreeGrafter"/>
</dbReference>
<name>A0A4R2CYD6_SHIGR</name>
<dbReference type="PANTHER" id="PTHR30006">
    <property type="entry name" value="THIAMINE-BINDING PERIPLASMIC PROTEIN-RELATED"/>
    <property type="match status" value="1"/>
</dbReference>
<dbReference type="InterPro" id="IPR006059">
    <property type="entry name" value="SBP"/>
</dbReference>
<sequence>MTAMKNATRAGLAALAMALATSVAMADTVVLTAYSGIFQENYVKAVVEPFMKANPDIIVEFYGMPNSAQMLGTLRAQASAPQIDIAIMDVSVAKAATDEGIFAPMDETVTQHLADLYPQARYEGVNAAGVTFDNLILLYNTDKVQQAPTSWNALWDAQYAKQVSIPAVPDIQGTTLTIITDKMAGGTNYIESVEAGLKRLEELAPLVQTWEPRPDVYQPISSGTAAIGIGWNARAQVYADLSDGKLGVVLPEEGSGFQINVIGLVKGGPASESAKKFIDYALSPEAQAAFTEQMFYAPTNAKAAALISEKALQRTAAGAMDRMIDINWLEVAKVRDAITEQWRRRVIPLSR</sequence>
<dbReference type="PANTHER" id="PTHR30006:SF2">
    <property type="entry name" value="ABC TRANSPORTER SUBSTRATE-BINDING PROTEIN"/>
    <property type="match status" value="1"/>
</dbReference>
<accession>A0A4R2CYD6</accession>
<evidence type="ECO:0000256" key="2">
    <source>
        <dbReference type="ARBA" id="ARBA00022764"/>
    </source>
</evidence>
<evidence type="ECO:0000313" key="5">
    <source>
        <dbReference type="Proteomes" id="UP000295351"/>
    </source>
</evidence>
<organism evidence="4 5">
    <name type="scientific">Shinella granuli</name>
    <dbReference type="NCBI Taxonomy" id="323621"/>
    <lineage>
        <taxon>Bacteria</taxon>
        <taxon>Pseudomonadati</taxon>
        <taxon>Pseudomonadota</taxon>
        <taxon>Alphaproteobacteria</taxon>
        <taxon>Hyphomicrobiales</taxon>
        <taxon>Rhizobiaceae</taxon>
        <taxon>Shinella</taxon>
    </lineage>
</organism>
<dbReference type="Gene3D" id="3.40.190.10">
    <property type="entry name" value="Periplasmic binding protein-like II"/>
    <property type="match status" value="2"/>
</dbReference>
<dbReference type="Proteomes" id="UP000295351">
    <property type="component" value="Unassembled WGS sequence"/>
</dbReference>
<dbReference type="RefSeq" id="WP_210234620.1">
    <property type="nucleotide sequence ID" value="NZ_BAABEI010000002.1"/>
</dbReference>
<keyword evidence="5" id="KW-1185">Reference proteome</keyword>
<dbReference type="GO" id="GO:0015888">
    <property type="term" value="P:thiamine transport"/>
    <property type="evidence" value="ECO:0007669"/>
    <property type="project" value="TreeGrafter"/>
</dbReference>
<keyword evidence="2" id="KW-0574">Periplasm</keyword>
<evidence type="ECO:0000256" key="1">
    <source>
        <dbReference type="ARBA" id="ARBA00022729"/>
    </source>
</evidence>
<dbReference type="GO" id="GO:0030288">
    <property type="term" value="C:outer membrane-bounded periplasmic space"/>
    <property type="evidence" value="ECO:0007669"/>
    <property type="project" value="TreeGrafter"/>
</dbReference>
<dbReference type="CDD" id="cd13589">
    <property type="entry name" value="PBP2_polyamine_RpCGA009"/>
    <property type="match status" value="1"/>
</dbReference>
<dbReference type="AlphaFoldDB" id="A0A4R2CYD6"/>
<evidence type="ECO:0000313" key="4">
    <source>
        <dbReference type="EMBL" id="TCN46055.1"/>
    </source>
</evidence>
<proteinExistence type="predicted"/>
<comment type="caution">
    <text evidence="4">The sequence shown here is derived from an EMBL/GenBank/DDBJ whole genome shotgun (WGS) entry which is preliminary data.</text>
</comment>
<feature type="signal peptide" evidence="3">
    <location>
        <begin position="1"/>
        <end position="26"/>
    </location>
</feature>
<dbReference type="SUPFAM" id="SSF53850">
    <property type="entry name" value="Periplasmic binding protein-like II"/>
    <property type="match status" value="1"/>
</dbReference>
<keyword evidence="1 3" id="KW-0732">Signal</keyword>
<reference evidence="4 5" key="1">
    <citation type="submission" date="2019-03" db="EMBL/GenBank/DDBJ databases">
        <title>Genomic Encyclopedia of Type Strains, Phase IV (KMG-IV): sequencing the most valuable type-strain genomes for metagenomic binning, comparative biology and taxonomic classification.</title>
        <authorList>
            <person name="Goeker M."/>
        </authorList>
    </citation>
    <scope>NUCLEOTIDE SEQUENCE [LARGE SCALE GENOMIC DNA]</scope>
    <source>
        <strain evidence="4 5">DSM 18401</strain>
    </source>
</reference>
<dbReference type="GO" id="GO:0030976">
    <property type="term" value="F:thiamine pyrophosphate binding"/>
    <property type="evidence" value="ECO:0007669"/>
    <property type="project" value="TreeGrafter"/>
</dbReference>
<gene>
    <name evidence="4" type="ORF">EV665_105142</name>
</gene>
<evidence type="ECO:0000256" key="3">
    <source>
        <dbReference type="SAM" id="SignalP"/>
    </source>
</evidence>
<dbReference type="EMBL" id="SLVX01000005">
    <property type="protein sequence ID" value="TCN46055.1"/>
    <property type="molecule type" value="Genomic_DNA"/>
</dbReference>
<feature type="chain" id="PRO_5020665534" evidence="3">
    <location>
        <begin position="27"/>
        <end position="351"/>
    </location>
</feature>
<protein>
    <submittedName>
        <fullName evidence="4">Putative spermidine/putrescine transport system substrate-binding protein</fullName>
    </submittedName>
</protein>